<dbReference type="GO" id="GO:0006509">
    <property type="term" value="P:membrane protein ectodomain proteolysis"/>
    <property type="evidence" value="ECO:0007669"/>
    <property type="project" value="TreeGrafter"/>
</dbReference>
<keyword evidence="8" id="KW-0378">Hydrolase</keyword>
<dbReference type="OrthoDB" id="432970at2759"/>
<dbReference type="PRINTS" id="PR01072">
    <property type="entry name" value="PRESENILIN"/>
</dbReference>
<keyword evidence="11" id="KW-1185">Reference proteome</keyword>
<keyword evidence="2 8" id="KW-0812">Transmembrane</keyword>
<dbReference type="InterPro" id="IPR042524">
    <property type="entry name" value="Presenilin_C"/>
</dbReference>
<accession>A0A0S4J6N6</accession>
<comment type="subunit">
    <text evidence="8">Homodimer.</text>
</comment>
<protein>
    <recommendedName>
        <fullName evidence="8">Presenilin</fullName>
        <ecNumber evidence="8">3.4.23.-</ecNumber>
    </recommendedName>
</protein>
<dbReference type="PANTHER" id="PTHR10202">
    <property type="entry name" value="PRESENILIN"/>
    <property type="match status" value="1"/>
</dbReference>
<feature type="transmembrane region" description="Helical" evidence="8">
    <location>
        <begin position="75"/>
        <end position="96"/>
    </location>
</feature>
<evidence type="ECO:0000313" key="11">
    <source>
        <dbReference type="Proteomes" id="UP000051952"/>
    </source>
</evidence>
<comment type="domain">
    <text evidence="8">The PAL motif is required for normal active site conformation.</text>
</comment>
<dbReference type="Gene3D" id="1.10.472.100">
    <property type="entry name" value="Presenilin"/>
    <property type="match status" value="1"/>
</dbReference>
<dbReference type="VEuPathDB" id="TriTrypDB:BSAL_90380c"/>
<dbReference type="GO" id="GO:0000139">
    <property type="term" value="C:Golgi membrane"/>
    <property type="evidence" value="ECO:0007669"/>
    <property type="project" value="UniProtKB-SubCell"/>
</dbReference>
<dbReference type="GO" id="GO:0007219">
    <property type="term" value="P:Notch signaling pathway"/>
    <property type="evidence" value="ECO:0007669"/>
    <property type="project" value="UniProtKB-KW"/>
</dbReference>
<evidence type="ECO:0000256" key="1">
    <source>
        <dbReference type="ARBA" id="ARBA00008604"/>
    </source>
</evidence>
<keyword evidence="7 8" id="KW-0472">Membrane</keyword>
<keyword evidence="4 8" id="KW-0914">Notch signaling pathway</keyword>
<dbReference type="InterPro" id="IPR006639">
    <property type="entry name" value="Preselin/SPP"/>
</dbReference>
<feature type="transmembrane region" description="Helical" evidence="8">
    <location>
        <begin position="317"/>
        <end position="339"/>
    </location>
</feature>
<evidence type="ECO:0000256" key="2">
    <source>
        <dbReference type="ARBA" id="ARBA00022692"/>
    </source>
</evidence>
<feature type="region of interest" description="Disordered" evidence="9">
    <location>
        <begin position="224"/>
        <end position="285"/>
    </location>
</feature>
<evidence type="ECO:0000256" key="7">
    <source>
        <dbReference type="ARBA" id="ARBA00023136"/>
    </source>
</evidence>
<dbReference type="GO" id="GO:0042500">
    <property type="term" value="F:aspartic endopeptidase activity, intramembrane cleaving"/>
    <property type="evidence" value="ECO:0007669"/>
    <property type="project" value="InterPro"/>
</dbReference>
<evidence type="ECO:0000256" key="8">
    <source>
        <dbReference type="RuleBase" id="RU361148"/>
    </source>
</evidence>
<dbReference type="Proteomes" id="UP000051952">
    <property type="component" value="Unassembled WGS sequence"/>
</dbReference>
<dbReference type="Pfam" id="PF01080">
    <property type="entry name" value="Presenilin"/>
    <property type="match status" value="2"/>
</dbReference>
<comment type="similarity">
    <text evidence="1 8">Belongs to the peptidase A22A family.</text>
</comment>
<gene>
    <name evidence="10" type="ORF">BSAL_90380c</name>
</gene>
<feature type="transmembrane region" description="Helical" evidence="8">
    <location>
        <begin position="346"/>
        <end position="367"/>
    </location>
</feature>
<evidence type="ECO:0000313" key="10">
    <source>
        <dbReference type="EMBL" id="CUG85673.1"/>
    </source>
</evidence>
<dbReference type="GO" id="GO:0016485">
    <property type="term" value="P:protein processing"/>
    <property type="evidence" value="ECO:0007669"/>
    <property type="project" value="InterPro"/>
</dbReference>
<evidence type="ECO:0000256" key="6">
    <source>
        <dbReference type="ARBA" id="ARBA00023034"/>
    </source>
</evidence>
<dbReference type="EC" id="3.4.23.-" evidence="8"/>
<dbReference type="AlphaFoldDB" id="A0A0S4J6N6"/>
<dbReference type="PANTHER" id="PTHR10202:SF13">
    <property type="entry name" value="PRESENILIN HOMOLOG"/>
    <property type="match status" value="1"/>
</dbReference>
<evidence type="ECO:0000256" key="9">
    <source>
        <dbReference type="SAM" id="MobiDB-lite"/>
    </source>
</evidence>
<evidence type="ECO:0000256" key="4">
    <source>
        <dbReference type="ARBA" id="ARBA00022976"/>
    </source>
</evidence>
<feature type="transmembrane region" description="Helical" evidence="8">
    <location>
        <begin position="21"/>
        <end position="40"/>
    </location>
</feature>
<keyword evidence="3 8" id="KW-0256">Endoplasmic reticulum</keyword>
<dbReference type="OMA" id="NATCNQQ"/>
<proteinExistence type="inferred from homology"/>
<evidence type="ECO:0000256" key="5">
    <source>
        <dbReference type="ARBA" id="ARBA00022989"/>
    </source>
</evidence>
<dbReference type="SMART" id="SM00730">
    <property type="entry name" value="PSN"/>
    <property type="match status" value="1"/>
</dbReference>
<dbReference type="GO" id="GO:0070765">
    <property type="term" value="C:gamma-secretase complex"/>
    <property type="evidence" value="ECO:0007669"/>
    <property type="project" value="TreeGrafter"/>
</dbReference>
<dbReference type="GO" id="GO:0005789">
    <property type="term" value="C:endoplasmic reticulum membrane"/>
    <property type="evidence" value="ECO:0007669"/>
    <property type="project" value="UniProtKB-SubCell"/>
</dbReference>
<feature type="transmembrane region" description="Helical" evidence="8">
    <location>
        <begin position="103"/>
        <end position="123"/>
    </location>
</feature>
<comment type="function">
    <text evidence="8">Probable subunit of the gamma-secretase complex, an endoprotease complex that catalyzes the intramembrane cleavage of integral membrane proteins such as Notch receptors.</text>
</comment>
<name>A0A0S4J6N6_BODSA</name>
<keyword evidence="5 8" id="KW-1133">Transmembrane helix</keyword>
<keyword evidence="6 8" id="KW-0333">Golgi apparatus</keyword>
<sequence length="382" mass="42148">MSESLLGNRKRDFVAYTTSHQTAVLIAPVTITILIVVWSVQSLTPLYAGRGQSSLYLVADESNSPTTAGKIGDSLINALVIVGVVTVVTFLMVILYKLRCMKIIVGWLMASAAMIFFLLFWTWLDLICTRYQIPYDFLTMGIVTWNFGVVGLLTVFYYSHPRVMQVYLVVLSVIVGWMLSRLPEWSSWSILLFVAIYDIVAVLCPKGPLRLLLEAAEERNEPLPGFIYDSDSGGQRRLARDAPQQRAAPVTEQVPVSQSDGSSPAPVHARPAVQDTEDEDEDPFSTADPSRFFKLGLGDFIFYSLLVGRAATWSFVAWVACYIAVMLGLVGTLCSLLFLRGKVPALPALPISIFLGVGTFFISKYLISPFSYAALQSPAMLL</sequence>
<reference evidence="11" key="1">
    <citation type="submission" date="2015-09" db="EMBL/GenBank/DDBJ databases">
        <authorList>
            <consortium name="Pathogen Informatics"/>
        </authorList>
    </citation>
    <scope>NUCLEOTIDE SEQUENCE [LARGE SCALE GENOMIC DNA]</scope>
    <source>
        <strain evidence="11">Lake Konstanz</strain>
    </source>
</reference>
<keyword evidence="8" id="KW-0645">Protease</keyword>
<dbReference type="InterPro" id="IPR001108">
    <property type="entry name" value="Peptidase_A22A"/>
</dbReference>
<evidence type="ECO:0000256" key="3">
    <source>
        <dbReference type="ARBA" id="ARBA00022824"/>
    </source>
</evidence>
<dbReference type="EMBL" id="CYKH01001182">
    <property type="protein sequence ID" value="CUG85673.1"/>
    <property type="molecule type" value="Genomic_DNA"/>
</dbReference>
<feature type="transmembrane region" description="Helical" evidence="8">
    <location>
        <begin position="135"/>
        <end position="156"/>
    </location>
</feature>
<comment type="subcellular location">
    <subcellularLocation>
        <location evidence="8">Endoplasmic reticulum membrane</location>
        <topology evidence="8">Multi-pass membrane protein</topology>
    </subcellularLocation>
    <subcellularLocation>
        <location evidence="8">Golgi apparatus membrane</location>
        <topology evidence="8">Multi-pass membrane protein</topology>
    </subcellularLocation>
</comment>
<feature type="transmembrane region" description="Helical" evidence="8">
    <location>
        <begin position="163"/>
        <end position="179"/>
    </location>
</feature>
<organism evidence="10 11">
    <name type="scientific">Bodo saltans</name>
    <name type="common">Flagellated protozoan</name>
    <dbReference type="NCBI Taxonomy" id="75058"/>
    <lineage>
        <taxon>Eukaryota</taxon>
        <taxon>Discoba</taxon>
        <taxon>Euglenozoa</taxon>
        <taxon>Kinetoplastea</taxon>
        <taxon>Metakinetoplastina</taxon>
        <taxon>Eubodonida</taxon>
        <taxon>Bodonidae</taxon>
        <taxon>Bodo</taxon>
    </lineage>
</organism>